<dbReference type="Gene3D" id="1.10.1740.10">
    <property type="match status" value="1"/>
</dbReference>
<keyword evidence="5 7" id="KW-0238">DNA-binding</keyword>
<dbReference type="SUPFAM" id="SSF54427">
    <property type="entry name" value="NTF2-like"/>
    <property type="match status" value="1"/>
</dbReference>
<dbReference type="InterPro" id="IPR014305">
    <property type="entry name" value="RNA_pol_sigma-G_actinobac"/>
</dbReference>
<evidence type="ECO:0000259" key="10">
    <source>
        <dbReference type="Pfam" id="PF12680"/>
    </source>
</evidence>
<dbReference type="InterPro" id="IPR000838">
    <property type="entry name" value="RNA_pol_sigma70_ECF_CS"/>
</dbReference>
<evidence type="ECO:0000256" key="5">
    <source>
        <dbReference type="ARBA" id="ARBA00023125"/>
    </source>
</evidence>
<evidence type="ECO:0000256" key="4">
    <source>
        <dbReference type="ARBA" id="ARBA00023082"/>
    </source>
</evidence>
<dbReference type="PROSITE" id="PS01063">
    <property type="entry name" value="SIGMA70_ECF"/>
    <property type="match status" value="1"/>
</dbReference>
<proteinExistence type="inferred from homology"/>
<dbReference type="PANTHER" id="PTHR43133:SF65">
    <property type="entry name" value="ECF RNA POLYMERASE SIGMA FACTOR SIGG"/>
    <property type="match status" value="1"/>
</dbReference>
<dbReference type="InterPro" id="IPR039425">
    <property type="entry name" value="RNA_pol_sigma-70-like"/>
</dbReference>
<dbReference type="Gene3D" id="3.10.450.50">
    <property type="match status" value="1"/>
</dbReference>
<accession>A0A4R2R353</accession>
<keyword evidence="4 7" id="KW-0731">Sigma factor</keyword>
<dbReference type="GO" id="GO:0006950">
    <property type="term" value="P:response to stress"/>
    <property type="evidence" value="ECO:0007669"/>
    <property type="project" value="UniProtKB-ARBA"/>
</dbReference>
<keyword evidence="3 7" id="KW-0805">Transcription regulation</keyword>
<organism evidence="11 12">
    <name type="scientific">Tamaricihabitans halophyticus</name>
    <dbReference type="NCBI Taxonomy" id="1262583"/>
    <lineage>
        <taxon>Bacteria</taxon>
        <taxon>Bacillati</taxon>
        <taxon>Actinomycetota</taxon>
        <taxon>Actinomycetes</taxon>
        <taxon>Pseudonocardiales</taxon>
        <taxon>Pseudonocardiaceae</taxon>
        <taxon>Tamaricihabitans</taxon>
    </lineage>
</organism>
<evidence type="ECO:0000256" key="3">
    <source>
        <dbReference type="ARBA" id="ARBA00023015"/>
    </source>
</evidence>
<dbReference type="InterPro" id="IPR013324">
    <property type="entry name" value="RNA_pol_sigma_r3/r4-like"/>
</dbReference>
<name>A0A4R2R353_9PSEU</name>
<feature type="domain" description="RNA polymerase sigma factor 70 region 4 type 2" evidence="9">
    <location>
        <begin position="135"/>
        <end position="187"/>
    </location>
</feature>
<evidence type="ECO:0000313" key="11">
    <source>
        <dbReference type="EMBL" id="TCP57222.1"/>
    </source>
</evidence>
<dbReference type="Proteomes" id="UP000294911">
    <property type="component" value="Unassembled WGS sequence"/>
</dbReference>
<dbReference type="InterPro" id="IPR036388">
    <property type="entry name" value="WH-like_DNA-bd_sf"/>
</dbReference>
<evidence type="ECO:0000256" key="2">
    <source>
        <dbReference type="ARBA" id="ARBA00011344"/>
    </source>
</evidence>
<sequence length="323" mass="36087">MSTPTIDDSFMVRVEPLRKELTAHCYRMVGSVHEAEDLVQETYLNAWRGFGKFENRSSLRTWLYQIATNTCLSALRGKHRRPLPTGLGQPSSDPHGELPTRDDLHWLEPLPDSMVWGNVDPDPADEAIIRDSVRLAFVAALQHLTPQQRAVVLLCDVLSWRAKEAAAALGVSVAAVNSSLQRARAQLSKQRAAEDTDQSAQHDRQLLDKYVAAFEDYDVDKLVTLLTDETIWEMPPFTGWFQGAEAIGALVREQCPAKRAGDMRILRTSGNGQPVLAVYLRDADDEYRPFQLHQLTLGAAKVAHVVCYFDTSLFATFGLPETL</sequence>
<dbReference type="SUPFAM" id="SSF88946">
    <property type="entry name" value="Sigma2 domain of RNA polymerase sigma factors"/>
    <property type="match status" value="1"/>
</dbReference>
<dbReference type="InterPro" id="IPR014284">
    <property type="entry name" value="RNA_pol_sigma-70_dom"/>
</dbReference>
<reference evidence="11 12" key="1">
    <citation type="submission" date="2019-03" db="EMBL/GenBank/DDBJ databases">
        <title>Genomic Encyclopedia of Type Strains, Phase IV (KMG-IV): sequencing the most valuable type-strain genomes for metagenomic binning, comparative biology and taxonomic classification.</title>
        <authorList>
            <person name="Goeker M."/>
        </authorList>
    </citation>
    <scope>NUCLEOTIDE SEQUENCE [LARGE SCALE GENOMIC DNA]</scope>
    <source>
        <strain evidence="11 12">DSM 45765</strain>
    </source>
</reference>
<dbReference type="OrthoDB" id="3806887at2"/>
<dbReference type="Pfam" id="PF04542">
    <property type="entry name" value="Sigma70_r2"/>
    <property type="match status" value="1"/>
</dbReference>
<keyword evidence="6 7" id="KW-0804">Transcription</keyword>
<dbReference type="NCBIfam" id="TIGR02960">
    <property type="entry name" value="SigX5"/>
    <property type="match status" value="1"/>
</dbReference>
<evidence type="ECO:0000313" key="12">
    <source>
        <dbReference type="Proteomes" id="UP000294911"/>
    </source>
</evidence>
<dbReference type="SUPFAM" id="SSF88659">
    <property type="entry name" value="Sigma3 and sigma4 domains of RNA polymerase sigma factors"/>
    <property type="match status" value="1"/>
</dbReference>
<evidence type="ECO:0000256" key="6">
    <source>
        <dbReference type="ARBA" id="ARBA00023163"/>
    </source>
</evidence>
<dbReference type="AlphaFoldDB" id="A0A4R2R353"/>
<evidence type="ECO:0000256" key="7">
    <source>
        <dbReference type="RuleBase" id="RU000716"/>
    </source>
</evidence>
<dbReference type="RefSeq" id="WP_132875729.1">
    <property type="nucleotide sequence ID" value="NZ_SLXQ01000001.1"/>
</dbReference>
<evidence type="ECO:0000259" key="8">
    <source>
        <dbReference type="Pfam" id="PF04542"/>
    </source>
</evidence>
<feature type="domain" description="SnoaL-like" evidence="10">
    <location>
        <begin position="208"/>
        <end position="283"/>
    </location>
</feature>
<dbReference type="EMBL" id="SLXQ01000001">
    <property type="protein sequence ID" value="TCP57222.1"/>
    <property type="molecule type" value="Genomic_DNA"/>
</dbReference>
<dbReference type="Pfam" id="PF08281">
    <property type="entry name" value="Sigma70_r4_2"/>
    <property type="match status" value="1"/>
</dbReference>
<feature type="domain" description="RNA polymerase sigma-70 region 2" evidence="8">
    <location>
        <begin position="15"/>
        <end position="80"/>
    </location>
</feature>
<dbReference type="InterPro" id="IPR032710">
    <property type="entry name" value="NTF2-like_dom_sf"/>
</dbReference>
<dbReference type="GO" id="GO:0016987">
    <property type="term" value="F:sigma factor activity"/>
    <property type="evidence" value="ECO:0007669"/>
    <property type="project" value="UniProtKB-KW"/>
</dbReference>
<comment type="subunit">
    <text evidence="2">Interacts transiently with the RNA polymerase catalytic core formed by RpoA, RpoB, RpoC and RpoZ (2 alpha, 1 beta, 1 beta' and 1 omega subunit) to form the RNA polymerase holoenzyme that can initiate transcription.</text>
</comment>
<dbReference type="InterPro" id="IPR013249">
    <property type="entry name" value="RNA_pol_sigma70_r4_t2"/>
</dbReference>
<comment type="similarity">
    <text evidence="1 7">Belongs to the sigma-70 factor family. ECF subfamily.</text>
</comment>
<dbReference type="InterPro" id="IPR037401">
    <property type="entry name" value="SnoaL-like"/>
</dbReference>
<dbReference type="InterPro" id="IPR007627">
    <property type="entry name" value="RNA_pol_sigma70_r2"/>
</dbReference>
<dbReference type="NCBIfam" id="NF006089">
    <property type="entry name" value="PRK08241.1"/>
    <property type="match status" value="1"/>
</dbReference>
<evidence type="ECO:0000256" key="1">
    <source>
        <dbReference type="ARBA" id="ARBA00010641"/>
    </source>
</evidence>
<dbReference type="GO" id="GO:0006352">
    <property type="term" value="P:DNA-templated transcription initiation"/>
    <property type="evidence" value="ECO:0007669"/>
    <property type="project" value="InterPro"/>
</dbReference>
<comment type="caution">
    <text evidence="11">The sequence shown here is derived from an EMBL/GenBank/DDBJ whole genome shotgun (WGS) entry which is preliminary data.</text>
</comment>
<gene>
    <name evidence="11" type="ORF">EV191_1011175</name>
</gene>
<evidence type="ECO:0000259" key="9">
    <source>
        <dbReference type="Pfam" id="PF08281"/>
    </source>
</evidence>
<dbReference type="GO" id="GO:0003677">
    <property type="term" value="F:DNA binding"/>
    <property type="evidence" value="ECO:0007669"/>
    <property type="project" value="UniProtKB-KW"/>
</dbReference>
<dbReference type="Gene3D" id="1.10.10.10">
    <property type="entry name" value="Winged helix-like DNA-binding domain superfamily/Winged helix DNA-binding domain"/>
    <property type="match status" value="1"/>
</dbReference>
<dbReference type="CDD" id="cd06171">
    <property type="entry name" value="Sigma70_r4"/>
    <property type="match status" value="1"/>
</dbReference>
<dbReference type="Pfam" id="PF12680">
    <property type="entry name" value="SnoaL_2"/>
    <property type="match status" value="1"/>
</dbReference>
<protein>
    <recommendedName>
        <fullName evidence="7">RNA polymerase sigma factor</fullName>
    </recommendedName>
</protein>
<keyword evidence="12" id="KW-1185">Reference proteome</keyword>
<dbReference type="PANTHER" id="PTHR43133">
    <property type="entry name" value="RNA POLYMERASE ECF-TYPE SIGMA FACTO"/>
    <property type="match status" value="1"/>
</dbReference>
<dbReference type="InterPro" id="IPR013325">
    <property type="entry name" value="RNA_pol_sigma_r2"/>
</dbReference>
<dbReference type="NCBIfam" id="TIGR02937">
    <property type="entry name" value="sigma70-ECF"/>
    <property type="match status" value="1"/>
</dbReference>